<keyword evidence="3" id="KW-1185">Reference proteome</keyword>
<gene>
    <name evidence="2" type="ORF">K458DRAFT_411998</name>
</gene>
<proteinExistence type="predicted"/>
<feature type="compositionally biased region" description="Low complexity" evidence="1">
    <location>
        <begin position="49"/>
        <end position="60"/>
    </location>
</feature>
<evidence type="ECO:0000256" key="1">
    <source>
        <dbReference type="SAM" id="MobiDB-lite"/>
    </source>
</evidence>
<organism evidence="2 3">
    <name type="scientific">Lentithecium fluviatile CBS 122367</name>
    <dbReference type="NCBI Taxonomy" id="1168545"/>
    <lineage>
        <taxon>Eukaryota</taxon>
        <taxon>Fungi</taxon>
        <taxon>Dikarya</taxon>
        <taxon>Ascomycota</taxon>
        <taxon>Pezizomycotina</taxon>
        <taxon>Dothideomycetes</taxon>
        <taxon>Pleosporomycetidae</taxon>
        <taxon>Pleosporales</taxon>
        <taxon>Massarineae</taxon>
        <taxon>Lentitheciaceae</taxon>
        <taxon>Lentithecium</taxon>
    </lineage>
</organism>
<sequence>MGLSKLKAKLFPNTNTKTHGTPEITGTPTPPSQSPIKPKEQSTTSSQLTASENTSTTTRTGPLTAEELKLEKSLGVSDAKREASAEQRRAYIRAYLRDGRDKARWNIYGFGGG</sequence>
<dbReference type="AlphaFoldDB" id="A0A6G1JJP1"/>
<name>A0A6G1JJP1_9PLEO</name>
<dbReference type="Proteomes" id="UP000799291">
    <property type="component" value="Unassembled WGS sequence"/>
</dbReference>
<dbReference type="OrthoDB" id="3800619at2759"/>
<feature type="compositionally biased region" description="Low complexity" evidence="1">
    <location>
        <begin position="18"/>
        <end position="27"/>
    </location>
</feature>
<accession>A0A6G1JJP1</accession>
<feature type="compositionally biased region" description="Basic and acidic residues" evidence="1">
    <location>
        <begin position="66"/>
        <end position="86"/>
    </location>
</feature>
<feature type="region of interest" description="Disordered" evidence="1">
    <location>
        <begin position="1"/>
        <end position="86"/>
    </location>
</feature>
<dbReference type="EMBL" id="MU005570">
    <property type="protein sequence ID" value="KAF2690638.1"/>
    <property type="molecule type" value="Genomic_DNA"/>
</dbReference>
<protein>
    <submittedName>
        <fullName evidence="2">Uncharacterized protein</fullName>
    </submittedName>
</protein>
<evidence type="ECO:0000313" key="3">
    <source>
        <dbReference type="Proteomes" id="UP000799291"/>
    </source>
</evidence>
<reference evidence="2" key="1">
    <citation type="journal article" date="2020" name="Stud. Mycol.">
        <title>101 Dothideomycetes genomes: a test case for predicting lifestyles and emergence of pathogens.</title>
        <authorList>
            <person name="Haridas S."/>
            <person name="Albert R."/>
            <person name="Binder M."/>
            <person name="Bloem J."/>
            <person name="Labutti K."/>
            <person name="Salamov A."/>
            <person name="Andreopoulos B."/>
            <person name="Baker S."/>
            <person name="Barry K."/>
            <person name="Bills G."/>
            <person name="Bluhm B."/>
            <person name="Cannon C."/>
            <person name="Castanera R."/>
            <person name="Culley D."/>
            <person name="Daum C."/>
            <person name="Ezra D."/>
            <person name="Gonzalez J."/>
            <person name="Henrissat B."/>
            <person name="Kuo A."/>
            <person name="Liang C."/>
            <person name="Lipzen A."/>
            <person name="Lutzoni F."/>
            <person name="Magnuson J."/>
            <person name="Mondo S."/>
            <person name="Nolan M."/>
            <person name="Ohm R."/>
            <person name="Pangilinan J."/>
            <person name="Park H.-J."/>
            <person name="Ramirez L."/>
            <person name="Alfaro M."/>
            <person name="Sun H."/>
            <person name="Tritt A."/>
            <person name="Yoshinaga Y."/>
            <person name="Zwiers L.-H."/>
            <person name="Turgeon B."/>
            <person name="Goodwin S."/>
            <person name="Spatafora J."/>
            <person name="Crous P."/>
            <person name="Grigoriev I."/>
        </authorList>
    </citation>
    <scope>NUCLEOTIDE SEQUENCE</scope>
    <source>
        <strain evidence="2">CBS 122367</strain>
    </source>
</reference>
<evidence type="ECO:0000313" key="2">
    <source>
        <dbReference type="EMBL" id="KAF2690638.1"/>
    </source>
</evidence>